<feature type="transmembrane region" description="Helical" evidence="9">
    <location>
        <begin position="169"/>
        <end position="189"/>
    </location>
</feature>
<dbReference type="GO" id="GO:0016020">
    <property type="term" value="C:membrane"/>
    <property type="evidence" value="ECO:0007669"/>
    <property type="project" value="InterPro"/>
</dbReference>
<dbReference type="PANTHER" id="PTHR24421:SF10">
    <property type="entry name" value="NITRATE_NITRITE SENSOR PROTEIN NARQ"/>
    <property type="match status" value="1"/>
</dbReference>
<dbReference type="EMBL" id="BONN01000017">
    <property type="protein sequence ID" value="GIG34396.1"/>
    <property type="molecule type" value="Genomic_DNA"/>
</dbReference>
<dbReference type="Pfam" id="PF07730">
    <property type="entry name" value="HisKA_3"/>
    <property type="match status" value="1"/>
</dbReference>
<feature type="transmembrane region" description="Helical" evidence="9">
    <location>
        <begin position="104"/>
        <end position="122"/>
    </location>
</feature>
<proteinExistence type="predicted"/>
<dbReference type="EMBL" id="JACCBK010000001">
    <property type="protein sequence ID" value="NYD86278.1"/>
    <property type="molecule type" value="Genomic_DNA"/>
</dbReference>
<feature type="domain" description="Signal transduction histidine kinase subgroup 3 dimerisation and phosphoacceptor" evidence="10">
    <location>
        <begin position="215"/>
        <end position="280"/>
    </location>
</feature>
<accession>A0A7Y9FFM9</accession>
<evidence type="ECO:0000256" key="3">
    <source>
        <dbReference type="ARBA" id="ARBA00022553"/>
    </source>
</evidence>
<evidence type="ECO:0000313" key="11">
    <source>
        <dbReference type="EMBL" id="GIG34396.1"/>
    </source>
</evidence>
<evidence type="ECO:0000313" key="13">
    <source>
        <dbReference type="Proteomes" id="UP000577956"/>
    </source>
</evidence>
<dbReference type="InterPro" id="IPR011712">
    <property type="entry name" value="Sig_transdc_His_kin_sub3_dim/P"/>
</dbReference>
<keyword evidence="5" id="KW-0547">Nucleotide-binding</keyword>
<evidence type="ECO:0000259" key="10">
    <source>
        <dbReference type="Pfam" id="PF07730"/>
    </source>
</evidence>
<dbReference type="Proteomes" id="UP000618382">
    <property type="component" value="Unassembled WGS sequence"/>
</dbReference>
<keyword evidence="7" id="KW-0067">ATP-binding</keyword>
<dbReference type="Proteomes" id="UP000577956">
    <property type="component" value="Unassembled WGS sequence"/>
</dbReference>
<evidence type="ECO:0000313" key="12">
    <source>
        <dbReference type="EMBL" id="NYD86278.1"/>
    </source>
</evidence>
<dbReference type="SUPFAM" id="SSF55874">
    <property type="entry name" value="ATPase domain of HSP90 chaperone/DNA topoisomerase II/histidine kinase"/>
    <property type="match status" value="1"/>
</dbReference>
<evidence type="ECO:0000256" key="9">
    <source>
        <dbReference type="SAM" id="Phobius"/>
    </source>
</evidence>
<dbReference type="GO" id="GO:0000155">
    <property type="term" value="F:phosphorelay sensor kinase activity"/>
    <property type="evidence" value="ECO:0007669"/>
    <property type="project" value="InterPro"/>
</dbReference>
<keyword evidence="3" id="KW-0597">Phosphoprotein</keyword>
<dbReference type="EC" id="2.7.13.3" evidence="2"/>
<dbReference type="InterPro" id="IPR036890">
    <property type="entry name" value="HATPase_C_sf"/>
</dbReference>
<gene>
    <name evidence="12" type="ORF">BKA21_001827</name>
    <name evidence="11" type="ORF">Col01nite_35550</name>
</gene>
<reference evidence="12 13" key="1">
    <citation type="submission" date="2020-07" db="EMBL/GenBank/DDBJ databases">
        <title>Sequencing the genomes of 1000 actinobacteria strains.</title>
        <authorList>
            <person name="Klenk H.-P."/>
        </authorList>
    </citation>
    <scope>NUCLEOTIDE SEQUENCE [LARGE SCALE GENOMIC DNA]</scope>
    <source>
        <strain evidence="12 13">DSM 24482</strain>
    </source>
</reference>
<keyword evidence="9" id="KW-0812">Transmembrane</keyword>
<evidence type="ECO:0000256" key="2">
    <source>
        <dbReference type="ARBA" id="ARBA00012438"/>
    </source>
</evidence>
<comment type="catalytic activity">
    <reaction evidence="1">
        <text>ATP + protein L-histidine = ADP + protein N-phospho-L-histidine.</text>
        <dbReference type="EC" id="2.7.13.3"/>
    </reaction>
</comment>
<dbReference type="InterPro" id="IPR050482">
    <property type="entry name" value="Sensor_HK_TwoCompSys"/>
</dbReference>
<evidence type="ECO:0000256" key="1">
    <source>
        <dbReference type="ARBA" id="ARBA00000085"/>
    </source>
</evidence>
<protein>
    <recommendedName>
        <fullName evidence="2">histidine kinase</fullName>
        <ecNumber evidence="2">2.7.13.3</ecNumber>
    </recommendedName>
</protein>
<dbReference type="PANTHER" id="PTHR24421">
    <property type="entry name" value="NITRATE/NITRITE SENSOR PROTEIN NARX-RELATED"/>
    <property type="match status" value="1"/>
</dbReference>
<dbReference type="Gene3D" id="1.20.5.1930">
    <property type="match status" value="1"/>
</dbReference>
<feature type="transmembrane region" description="Helical" evidence="9">
    <location>
        <begin position="24"/>
        <end position="42"/>
    </location>
</feature>
<keyword evidence="6 12" id="KW-0418">Kinase</keyword>
<evidence type="ECO:0000256" key="5">
    <source>
        <dbReference type="ARBA" id="ARBA00022741"/>
    </source>
</evidence>
<keyword evidence="14" id="KW-1185">Reference proteome</keyword>
<evidence type="ECO:0000256" key="6">
    <source>
        <dbReference type="ARBA" id="ARBA00022777"/>
    </source>
</evidence>
<dbReference type="CDD" id="cd16917">
    <property type="entry name" value="HATPase_UhpB-NarQ-NarX-like"/>
    <property type="match status" value="1"/>
</dbReference>
<keyword evidence="4" id="KW-0808">Transferase</keyword>
<comment type="caution">
    <text evidence="12">The sequence shown here is derived from an EMBL/GenBank/DDBJ whole genome shotgun (WGS) entry which is preliminary data.</text>
</comment>
<keyword evidence="9" id="KW-1133">Transmembrane helix</keyword>
<keyword evidence="8" id="KW-0902">Two-component regulatory system</keyword>
<reference evidence="11 14" key="2">
    <citation type="submission" date="2021-01" db="EMBL/GenBank/DDBJ databases">
        <title>Whole genome shotgun sequence of Cellulomonas oligotrophica NBRC 109435.</title>
        <authorList>
            <person name="Komaki H."/>
            <person name="Tamura T."/>
        </authorList>
    </citation>
    <scope>NUCLEOTIDE SEQUENCE [LARGE SCALE GENOMIC DNA]</scope>
    <source>
        <strain evidence="11 14">NBRC 109435</strain>
    </source>
</reference>
<sequence length="413" mass="43540">MTTTQAPQVRTQDRPDLGSWWRRWGGTVVAATVVAAFLLATPPVGTVTVEEYGGLYVSFGSPLVSQYAVAGLVSVGAVVLARVWPVRATALALTPFLIVPWTGWFAWGWLLALVAVTVVVAVRRPWAAAVPYVAAVLVAAWYCAGTSAALTPIGAVTAGSRPGYQTVTLGLYAFCFTAALVVAIAVGAAGRSRQQQRAAALQERRARDVEQLVQERARMARDLHDVVAHHVSLIAVRAESAPYQHPDLDPAARQVLVEIADDARAALGELRQALSVLRRTDADPGELAPQPDASAVDGLLATAVSAGQRVDVVGSWQGVPAGPGYVLYRAVQEGLTNARRHAPAATVRVERTQDDGRVGFTMTNDAPGATAVVVGRGLLGMRERVEALGGRVEATATGDRFVLTVDLPEQAAP</sequence>
<organism evidence="12 13">
    <name type="scientific">Cellulomonas oligotrophica</name>
    <dbReference type="NCBI Taxonomy" id="931536"/>
    <lineage>
        <taxon>Bacteria</taxon>
        <taxon>Bacillati</taxon>
        <taxon>Actinomycetota</taxon>
        <taxon>Actinomycetes</taxon>
        <taxon>Micrococcales</taxon>
        <taxon>Cellulomonadaceae</taxon>
        <taxon>Cellulomonas</taxon>
    </lineage>
</organism>
<name>A0A7Y9FFM9_9CELL</name>
<evidence type="ECO:0000313" key="14">
    <source>
        <dbReference type="Proteomes" id="UP000618382"/>
    </source>
</evidence>
<dbReference type="AlphaFoldDB" id="A0A7Y9FFM9"/>
<feature type="transmembrane region" description="Helical" evidence="9">
    <location>
        <begin position="129"/>
        <end position="149"/>
    </location>
</feature>
<dbReference type="Gene3D" id="3.30.565.10">
    <property type="entry name" value="Histidine kinase-like ATPase, C-terminal domain"/>
    <property type="match status" value="1"/>
</dbReference>
<dbReference type="GO" id="GO:0046983">
    <property type="term" value="F:protein dimerization activity"/>
    <property type="evidence" value="ECO:0007669"/>
    <property type="project" value="InterPro"/>
</dbReference>
<feature type="transmembrane region" description="Helical" evidence="9">
    <location>
        <begin position="63"/>
        <end position="84"/>
    </location>
</feature>
<keyword evidence="9" id="KW-0472">Membrane</keyword>
<dbReference type="RefSeq" id="WP_140457937.1">
    <property type="nucleotide sequence ID" value="NZ_BAABFI010000001.1"/>
</dbReference>
<dbReference type="GO" id="GO:0005524">
    <property type="term" value="F:ATP binding"/>
    <property type="evidence" value="ECO:0007669"/>
    <property type="project" value="UniProtKB-KW"/>
</dbReference>
<evidence type="ECO:0000256" key="8">
    <source>
        <dbReference type="ARBA" id="ARBA00023012"/>
    </source>
</evidence>
<evidence type="ECO:0000256" key="4">
    <source>
        <dbReference type="ARBA" id="ARBA00022679"/>
    </source>
</evidence>
<evidence type="ECO:0000256" key="7">
    <source>
        <dbReference type="ARBA" id="ARBA00022840"/>
    </source>
</evidence>